<keyword evidence="1" id="KW-0732">Signal</keyword>
<name>A0ABY5J1Q3_9BACT</name>
<evidence type="ECO:0000313" key="3">
    <source>
        <dbReference type="Proteomes" id="UP001059576"/>
    </source>
</evidence>
<keyword evidence="3" id="KW-1185">Reference proteome</keyword>
<sequence>MKFTGKLFTLPISLLPLIATVSCFDNANDENGEWDSEITIKNEWINYGFQGTKLESDFLVFLGDRFNEIKNANPKTRNKPNVSFVFETNADSTSMFLELEADNKKQDVAILNYGNFATDFQDINTNSMWQKNLKFKLVAQTSTLKFSWNGTDNVYYESGLDNDPLRKLAEDNNIKWFKETGLEYPEWQEHSNIVPFDGSKYTSFYSNDKELTYVYSGAIYIAGNKKQRDEIITDWNNKDFDRFISHNLVFENNHQAGTYKYQAAILARHFGKSIKEINEILNNPDKNNNYVIRGLPASKTLGKTANGQIARIGFAHEGELNWTRDEGDQKLFCPDGFLRNKDYDDPSNAVIRVLCMTNPAPYDVVLARKNFNDEQLKILTQTLTSLSLEENIYGIYTGYNKFQKIDFGLFKKFVLLQIQAETVKNLVNDIPEIGK</sequence>
<dbReference type="Gene3D" id="3.40.190.190">
    <property type="entry name" value="CypI, domain 2"/>
    <property type="match status" value="1"/>
</dbReference>
<dbReference type="PROSITE" id="PS51257">
    <property type="entry name" value="PROKAR_LIPOPROTEIN"/>
    <property type="match status" value="1"/>
</dbReference>
<feature type="chain" id="PRO_5047233581" evidence="1">
    <location>
        <begin position="28"/>
        <end position="435"/>
    </location>
</feature>
<dbReference type="Gene3D" id="3.40.190.180">
    <property type="entry name" value="Cypl, domain I"/>
    <property type="match status" value="1"/>
</dbReference>
<dbReference type="InterPro" id="IPR010592">
    <property type="entry name" value="CypI"/>
</dbReference>
<dbReference type="InterPro" id="IPR043099">
    <property type="entry name" value="CypI_dom_I"/>
</dbReference>
<accession>A0ABY5J1Q3</accession>
<evidence type="ECO:0000256" key="1">
    <source>
        <dbReference type="SAM" id="SignalP"/>
    </source>
</evidence>
<proteinExistence type="predicted"/>
<evidence type="ECO:0000313" key="2">
    <source>
        <dbReference type="EMBL" id="UUD37144.1"/>
    </source>
</evidence>
<dbReference type="InterPro" id="IPR043100">
    <property type="entry name" value="CypI_dom_II"/>
</dbReference>
<gene>
    <name evidence="2" type="ORF">NPA09_01035</name>
</gene>
<feature type="signal peptide" evidence="1">
    <location>
        <begin position="1"/>
        <end position="27"/>
    </location>
</feature>
<protein>
    <submittedName>
        <fullName evidence="2">ABC transporter substrate-binding protein</fullName>
    </submittedName>
</protein>
<dbReference type="Proteomes" id="UP001059576">
    <property type="component" value="Chromosome"/>
</dbReference>
<reference evidence="2" key="1">
    <citation type="submission" date="2022-07" db="EMBL/GenBank/DDBJ databases">
        <title>Complete genome of Mycoplasma equigenitalium type strain T37.</title>
        <authorList>
            <person name="Spergser J."/>
        </authorList>
    </citation>
    <scope>NUCLEOTIDE SEQUENCE</scope>
    <source>
        <strain evidence="2">T37</strain>
    </source>
</reference>
<dbReference type="NCBIfam" id="NF045838">
    <property type="entry name" value="MG289_thiam_LP"/>
    <property type="match status" value="1"/>
</dbReference>
<dbReference type="RefSeq" id="WP_129722169.1">
    <property type="nucleotide sequence ID" value="NZ_CP101808.1"/>
</dbReference>
<dbReference type="EMBL" id="CP101808">
    <property type="protein sequence ID" value="UUD37144.1"/>
    <property type="molecule type" value="Genomic_DNA"/>
</dbReference>
<organism evidence="2 3">
    <name type="scientific">Mycoplasmopsis equigenitalium</name>
    <dbReference type="NCBI Taxonomy" id="114883"/>
    <lineage>
        <taxon>Bacteria</taxon>
        <taxon>Bacillati</taxon>
        <taxon>Mycoplasmatota</taxon>
        <taxon>Mycoplasmoidales</taxon>
        <taxon>Metamycoplasmataceae</taxon>
        <taxon>Mycoplasmopsis</taxon>
    </lineage>
</organism>
<dbReference type="Pfam" id="PF06646">
    <property type="entry name" value="CypI"/>
    <property type="match status" value="1"/>
</dbReference>